<name>A0A1M2VFY8_TRAPU</name>
<feature type="region of interest" description="Disordered" evidence="1">
    <location>
        <begin position="37"/>
        <end position="59"/>
    </location>
</feature>
<feature type="region of interest" description="Disordered" evidence="1">
    <location>
        <begin position="285"/>
        <end position="312"/>
    </location>
</feature>
<proteinExistence type="predicted"/>
<protein>
    <submittedName>
        <fullName evidence="2">Uncharacterized protein</fullName>
    </submittedName>
</protein>
<comment type="caution">
    <text evidence="2">The sequence shown here is derived from an EMBL/GenBank/DDBJ whole genome shotgun (WGS) entry which is preliminary data.</text>
</comment>
<dbReference type="OMA" id="TSEADNW"/>
<feature type="region of interest" description="Disordered" evidence="1">
    <location>
        <begin position="80"/>
        <end position="105"/>
    </location>
</feature>
<feature type="compositionally biased region" description="Low complexity" evidence="1">
    <location>
        <begin position="378"/>
        <end position="389"/>
    </location>
</feature>
<dbReference type="Proteomes" id="UP000184267">
    <property type="component" value="Unassembled WGS sequence"/>
</dbReference>
<dbReference type="EMBL" id="MNAD01001304">
    <property type="protein sequence ID" value="OJT06534.1"/>
    <property type="molecule type" value="Genomic_DNA"/>
</dbReference>
<evidence type="ECO:0000313" key="3">
    <source>
        <dbReference type="Proteomes" id="UP000184267"/>
    </source>
</evidence>
<organism evidence="2 3">
    <name type="scientific">Trametes pubescens</name>
    <name type="common">White-rot fungus</name>
    <dbReference type="NCBI Taxonomy" id="154538"/>
    <lineage>
        <taxon>Eukaryota</taxon>
        <taxon>Fungi</taxon>
        <taxon>Dikarya</taxon>
        <taxon>Basidiomycota</taxon>
        <taxon>Agaricomycotina</taxon>
        <taxon>Agaricomycetes</taxon>
        <taxon>Polyporales</taxon>
        <taxon>Polyporaceae</taxon>
        <taxon>Trametes</taxon>
    </lineage>
</organism>
<feature type="compositionally biased region" description="Low complexity" evidence="1">
    <location>
        <begin position="292"/>
        <end position="306"/>
    </location>
</feature>
<evidence type="ECO:0000313" key="2">
    <source>
        <dbReference type="EMBL" id="OJT06534.1"/>
    </source>
</evidence>
<feature type="region of interest" description="Disordered" evidence="1">
    <location>
        <begin position="576"/>
        <end position="612"/>
    </location>
</feature>
<evidence type="ECO:0000256" key="1">
    <source>
        <dbReference type="SAM" id="MobiDB-lite"/>
    </source>
</evidence>
<accession>A0A1M2VFY8</accession>
<feature type="region of interest" description="Disordered" evidence="1">
    <location>
        <begin position="230"/>
        <end position="268"/>
    </location>
</feature>
<feature type="compositionally biased region" description="Low complexity" evidence="1">
    <location>
        <begin position="239"/>
        <end position="249"/>
    </location>
</feature>
<gene>
    <name evidence="2" type="ORF">TRAPUB_2611</name>
</gene>
<feature type="region of interest" description="Disordered" evidence="1">
    <location>
        <begin position="527"/>
        <end position="551"/>
    </location>
</feature>
<dbReference type="AlphaFoldDB" id="A0A1M2VFY8"/>
<sequence>MPLSYAAVAAKPPPVPSPRLRVVSEQLYAAVASGVRRRSSSVSSFPSATPGRPVAPEQLDHPLLPCRIAPIPQYNALAAATPQEEASQATPTAPVRTTSWRARHTSEADNWRTRMLAGNRDSALNAEFAATPPPMPAAFVPRQPSMGPSMLSVTARAQLRDMAVRAGERTDVIQPQRGLSGGVRVTPEDTFWSTPGPSHPSVNAIHPRPVTFGEEKCGGMDDKAMRAWRSVKSDDDDSSSGYDSTSEGSMASDLCVNGDVSDSDSSDDDEVVLFAERRCYQEASFTRQDPLASTTSAVSSTHSSVSPTEPQVVPSTYVAPHARSMLGTVDTRSRIQQLGAAPSLSERTRPQAGPAALLGLRTRILQSLSHNMSVSLAGSSASARSGESTSLDDVVASEADTEELSTGGSAVTAPPLVSESGPYAGEEETSPMYNGSCTLPDLLELSPRSASVDELVAKDATSLVSDAAVAPDMRRVSVSADALTPPATLCSKVAESTSGDLVHDISRPLSARTRVAPAVRRRSRLLILPPGPPEESDFVDQPRLRRSTAPASPSAFDACTIAAFGELGDTVKRLRGKPRKASAKHKAGSRSPDWENATSPIATREENEEETVPAAFVQPLRRRYDPWEFEEKPSADLEVANRGHQAIPHGLGKHRRAATAAARMRTQTAQGFVGESLARKRGFTGGRFDVLEADVLLL</sequence>
<keyword evidence="3" id="KW-1185">Reference proteome</keyword>
<feature type="region of interest" description="Disordered" evidence="1">
    <location>
        <begin position="378"/>
        <end position="436"/>
    </location>
</feature>
<feature type="compositionally biased region" description="Basic residues" evidence="1">
    <location>
        <begin position="576"/>
        <end position="588"/>
    </location>
</feature>
<dbReference type="OrthoDB" id="2758856at2759"/>
<feature type="compositionally biased region" description="Polar residues" evidence="1">
    <location>
        <begin position="84"/>
        <end position="100"/>
    </location>
</feature>
<reference evidence="2 3" key="1">
    <citation type="submission" date="2016-10" db="EMBL/GenBank/DDBJ databases">
        <title>Genome sequence of the basidiomycete white-rot fungus Trametes pubescens.</title>
        <authorList>
            <person name="Makela M.R."/>
            <person name="Granchi Z."/>
            <person name="Peng M."/>
            <person name="De Vries R.P."/>
            <person name="Grigoriev I."/>
            <person name="Riley R."/>
            <person name="Hilden K."/>
        </authorList>
    </citation>
    <scope>NUCLEOTIDE SEQUENCE [LARGE SCALE GENOMIC DNA]</scope>
    <source>
        <strain evidence="2 3">FBCC735</strain>
    </source>
</reference>